<evidence type="ECO:0000313" key="2">
    <source>
        <dbReference type="Proteomes" id="UP000507470"/>
    </source>
</evidence>
<evidence type="ECO:0000313" key="1">
    <source>
        <dbReference type="EMBL" id="CAC5404813.1"/>
    </source>
</evidence>
<accession>A0A6J8D7X4</accession>
<dbReference type="InterPro" id="IPR051077">
    <property type="entry name" value="Ca-dependent_lectin"/>
</dbReference>
<keyword evidence="2" id="KW-1185">Reference proteome</keyword>
<dbReference type="Proteomes" id="UP000507470">
    <property type="component" value="Unassembled WGS sequence"/>
</dbReference>
<dbReference type="PANTHER" id="PTHR24024:SF18">
    <property type="entry name" value="SHORT-CHAIN COLLAGEN C4-LIKE"/>
    <property type="match status" value="1"/>
</dbReference>
<dbReference type="PANTHER" id="PTHR24024">
    <property type="entry name" value="PULMONARY SURFACTANT-ASSOCIATED PROTEIN A"/>
    <property type="match status" value="1"/>
</dbReference>
<dbReference type="OrthoDB" id="6086925at2759"/>
<evidence type="ECO:0008006" key="3">
    <source>
        <dbReference type="Google" id="ProtNLM"/>
    </source>
</evidence>
<gene>
    <name evidence="1" type="ORF">MCOR_38563</name>
</gene>
<reference evidence="1 2" key="1">
    <citation type="submission" date="2020-06" db="EMBL/GenBank/DDBJ databases">
        <authorList>
            <person name="Li R."/>
            <person name="Bekaert M."/>
        </authorList>
    </citation>
    <scope>NUCLEOTIDE SEQUENCE [LARGE SCALE GENOMIC DNA]</scope>
    <source>
        <strain evidence="2">wild</strain>
    </source>
</reference>
<proteinExistence type="predicted"/>
<sequence>MKQLRKYLQNEYLFAECKFYGEICPCPMCHSKDKVNIGVVYVRWGKKTCPSNSQIVYTGQAEGKSYTNKGVGSDYLCLHSDPENDKTYTYNSVGLYGAGYEINSYSKPSGLPSSLNEKEAPCSVCREKGKVSVLMIPGRQSCHKGWKSEYSGFLMSQHINFNQMDYICMDGEAEPLDDRSDSHKGALFYPIRARCGSLRCPPYKDNTEVLCAVCTK</sequence>
<dbReference type="EMBL" id="CACVKT020007046">
    <property type="protein sequence ID" value="CAC5404813.1"/>
    <property type="molecule type" value="Genomic_DNA"/>
</dbReference>
<protein>
    <recommendedName>
        <fullName evidence="3">Short-chain collagen C4-like</fullName>
    </recommendedName>
</protein>
<dbReference type="GO" id="GO:0005615">
    <property type="term" value="C:extracellular space"/>
    <property type="evidence" value="ECO:0007669"/>
    <property type="project" value="TreeGrafter"/>
</dbReference>
<name>A0A6J8D7X4_MYTCO</name>
<organism evidence="1 2">
    <name type="scientific">Mytilus coruscus</name>
    <name type="common">Sea mussel</name>
    <dbReference type="NCBI Taxonomy" id="42192"/>
    <lineage>
        <taxon>Eukaryota</taxon>
        <taxon>Metazoa</taxon>
        <taxon>Spiralia</taxon>
        <taxon>Lophotrochozoa</taxon>
        <taxon>Mollusca</taxon>
        <taxon>Bivalvia</taxon>
        <taxon>Autobranchia</taxon>
        <taxon>Pteriomorphia</taxon>
        <taxon>Mytilida</taxon>
        <taxon>Mytiloidea</taxon>
        <taxon>Mytilidae</taxon>
        <taxon>Mytilinae</taxon>
        <taxon>Mytilus</taxon>
    </lineage>
</organism>
<dbReference type="AlphaFoldDB" id="A0A6J8D7X4"/>